<dbReference type="PANTHER" id="PTHR45138">
    <property type="entry name" value="REGULATORY COMPONENTS OF SENSORY TRANSDUCTION SYSTEM"/>
    <property type="match status" value="1"/>
</dbReference>
<name>A0A1M5YA78_9CLOT</name>
<dbReference type="GO" id="GO:0052621">
    <property type="term" value="F:diguanylate cyclase activity"/>
    <property type="evidence" value="ECO:0007669"/>
    <property type="project" value="TreeGrafter"/>
</dbReference>
<keyword evidence="1" id="KW-0472">Membrane</keyword>
<dbReference type="GO" id="GO:0043709">
    <property type="term" value="P:cell adhesion involved in single-species biofilm formation"/>
    <property type="evidence" value="ECO:0007669"/>
    <property type="project" value="TreeGrafter"/>
</dbReference>
<evidence type="ECO:0000313" key="4">
    <source>
        <dbReference type="Proteomes" id="UP000184447"/>
    </source>
</evidence>
<feature type="domain" description="GGDEF" evidence="2">
    <location>
        <begin position="256"/>
        <end position="388"/>
    </location>
</feature>
<feature type="transmembrane region" description="Helical" evidence="1">
    <location>
        <begin position="170"/>
        <end position="188"/>
    </location>
</feature>
<dbReference type="PROSITE" id="PS50887">
    <property type="entry name" value="GGDEF"/>
    <property type="match status" value="1"/>
</dbReference>
<keyword evidence="4" id="KW-1185">Reference proteome</keyword>
<feature type="transmembrane region" description="Helical" evidence="1">
    <location>
        <begin position="145"/>
        <end position="164"/>
    </location>
</feature>
<dbReference type="STRING" id="1121316.SAMN02745207_04299"/>
<dbReference type="Pfam" id="PF00990">
    <property type="entry name" value="GGDEF"/>
    <property type="match status" value="1"/>
</dbReference>
<dbReference type="EMBL" id="FQXM01000075">
    <property type="protein sequence ID" value="SHI08734.1"/>
    <property type="molecule type" value="Genomic_DNA"/>
</dbReference>
<dbReference type="GO" id="GO:1902201">
    <property type="term" value="P:negative regulation of bacterial-type flagellum-dependent cell motility"/>
    <property type="evidence" value="ECO:0007669"/>
    <property type="project" value="TreeGrafter"/>
</dbReference>
<dbReference type="AlphaFoldDB" id="A0A1M5YA78"/>
<feature type="transmembrane region" description="Helical" evidence="1">
    <location>
        <begin position="120"/>
        <end position="138"/>
    </location>
</feature>
<dbReference type="OrthoDB" id="9805474at2"/>
<keyword evidence="1" id="KW-1133">Transmembrane helix</keyword>
<keyword evidence="1" id="KW-0812">Transmembrane</keyword>
<dbReference type="Gene3D" id="3.30.70.270">
    <property type="match status" value="1"/>
</dbReference>
<evidence type="ECO:0000313" key="3">
    <source>
        <dbReference type="EMBL" id="SHI08734.1"/>
    </source>
</evidence>
<dbReference type="InterPro" id="IPR029787">
    <property type="entry name" value="Nucleotide_cyclase"/>
</dbReference>
<protein>
    <submittedName>
        <fullName evidence="3">Diguanylate cyclase (GGDEF) domain-containing protein</fullName>
    </submittedName>
</protein>
<dbReference type="GO" id="GO:0005886">
    <property type="term" value="C:plasma membrane"/>
    <property type="evidence" value="ECO:0007669"/>
    <property type="project" value="TreeGrafter"/>
</dbReference>
<feature type="transmembrane region" description="Helical" evidence="1">
    <location>
        <begin position="27"/>
        <end position="45"/>
    </location>
</feature>
<dbReference type="Proteomes" id="UP000184447">
    <property type="component" value="Unassembled WGS sequence"/>
</dbReference>
<reference evidence="3 4" key="1">
    <citation type="submission" date="2016-11" db="EMBL/GenBank/DDBJ databases">
        <authorList>
            <person name="Jaros S."/>
            <person name="Januszkiewicz K."/>
            <person name="Wedrychowicz H."/>
        </authorList>
    </citation>
    <scope>NUCLEOTIDE SEQUENCE [LARGE SCALE GENOMIC DNA]</scope>
    <source>
        <strain evidence="3 4">DSM 8605</strain>
    </source>
</reference>
<evidence type="ECO:0000259" key="2">
    <source>
        <dbReference type="PROSITE" id="PS50887"/>
    </source>
</evidence>
<feature type="transmembrane region" description="Helical" evidence="1">
    <location>
        <begin position="88"/>
        <end position="108"/>
    </location>
</feature>
<proteinExistence type="predicted"/>
<dbReference type="NCBIfam" id="TIGR00254">
    <property type="entry name" value="GGDEF"/>
    <property type="match status" value="1"/>
</dbReference>
<dbReference type="RefSeq" id="WP_073341041.1">
    <property type="nucleotide sequence ID" value="NZ_FQXM01000075.1"/>
</dbReference>
<feature type="transmembrane region" description="Helical" evidence="1">
    <location>
        <begin position="57"/>
        <end position="76"/>
    </location>
</feature>
<organism evidence="3 4">
    <name type="scientific">Clostridium grantii DSM 8605</name>
    <dbReference type="NCBI Taxonomy" id="1121316"/>
    <lineage>
        <taxon>Bacteria</taxon>
        <taxon>Bacillati</taxon>
        <taxon>Bacillota</taxon>
        <taxon>Clostridia</taxon>
        <taxon>Eubacteriales</taxon>
        <taxon>Clostridiaceae</taxon>
        <taxon>Clostridium</taxon>
    </lineage>
</organism>
<accession>A0A1M5YA78</accession>
<dbReference type="InterPro" id="IPR000160">
    <property type="entry name" value="GGDEF_dom"/>
</dbReference>
<evidence type="ECO:0000256" key="1">
    <source>
        <dbReference type="SAM" id="Phobius"/>
    </source>
</evidence>
<gene>
    <name evidence="3" type="ORF">SAMN02745207_04299</name>
</gene>
<dbReference type="CDD" id="cd01949">
    <property type="entry name" value="GGDEF"/>
    <property type="match status" value="1"/>
</dbReference>
<dbReference type="SUPFAM" id="SSF55073">
    <property type="entry name" value="Nucleotide cyclase"/>
    <property type="match status" value="1"/>
</dbReference>
<dbReference type="InterPro" id="IPR050469">
    <property type="entry name" value="Diguanylate_Cyclase"/>
</dbReference>
<dbReference type="InterPro" id="IPR043128">
    <property type="entry name" value="Rev_trsase/Diguanyl_cyclase"/>
</dbReference>
<dbReference type="PANTHER" id="PTHR45138:SF9">
    <property type="entry name" value="DIGUANYLATE CYCLASE DGCM-RELATED"/>
    <property type="match status" value="1"/>
</dbReference>
<dbReference type="SMART" id="SM00267">
    <property type="entry name" value="GGDEF"/>
    <property type="match status" value="1"/>
</dbReference>
<sequence length="388" mass="45683">MEKIVPIKTDEELLETINKSKHDKNIFVGRIISIISIIIMTFSLYGDMVIFKYPKQISFFRVILILIILCYLILSFSKLKYDYKIIAMCYRIGIYSIALFLAIFNFYIFNILPQYNHRVVQVLIIGNLGIFIGIAGLISEYKYVVLFNLSLVVLGNIFFKQLTVSNWFEYFNYFALIAISLTINKIVVNSEKREWKLKLLLGKNLYYLEKEIELRIEAENKLKFQAEKDSLTKAYNRYKGFQKLENDIKLAYKEKKVLSVCVLDLDNLKLINDKYGHIKGDLYISIFSLIIRRNLKEINYFIRIGGDEFLLVMPNSSFNDAEKIFRSIEQQIELENLKNKFEIKLSVSHGIEAYNGENKILLEELIDIADKQMYIEKTRKKQHSKVYR</sequence>